<dbReference type="Proteomes" id="UP000035088">
    <property type="component" value="Unassembled WGS sequence"/>
</dbReference>
<reference evidence="1 2" key="1">
    <citation type="submission" date="2011-11" db="EMBL/GenBank/DDBJ databases">
        <title>Whole genome shotgun sequence of Gordonia araii NBRC 100433.</title>
        <authorList>
            <person name="Yoshida Y."/>
            <person name="Hosoyama A."/>
            <person name="Tsuchikane K."/>
            <person name="Katsumata H."/>
            <person name="Yamazaki S."/>
            <person name="Fujita N."/>
        </authorList>
    </citation>
    <scope>NUCLEOTIDE SEQUENCE [LARGE SCALE GENOMIC DNA]</scope>
    <source>
        <strain evidence="1 2">NBRC 100433</strain>
    </source>
</reference>
<evidence type="ECO:0000313" key="1">
    <source>
        <dbReference type="EMBL" id="GAB11183.1"/>
    </source>
</evidence>
<protein>
    <recommendedName>
        <fullName evidence="3">ASCH domain-containing protein</fullName>
    </recommendedName>
</protein>
<evidence type="ECO:0008006" key="3">
    <source>
        <dbReference type="Google" id="ProtNLM"/>
    </source>
</evidence>
<accession>G7H5Q8</accession>
<proteinExistence type="predicted"/>
<sequence>MLISTPIAEGIRAGTVTAQYRCWDSPKVRVGGTQLTAAGVVRLTAVTRVDDLGGLTDAQARAAGMADADTLRTALRKSTRGAHVYRIDVEWAGEDPRIELRESIPTNEECEQIARRLARLDRRESGAWTRDILTWIAENPRVVSTRLAELRGVERAPMKTDIRKLKGLGLTISHDVGYEISPRGAAYLAWLASR</sequence>
<dbReference type="RefSeq" id="WP_007323258.1">
    <property type="nucleotide sequence ID" value="NZ_BAEE01000064.1"/>
</dbReference>
<dbReference type="EMBL" id="BAEE01000064">
    <property type="protein sequence ID" value="GAB11183.1"/>
    <property type="molecule type" value="Genomic_DNA"/>
</dbReference>
<organism evidence="1 2">
    <name type="scientific">Gordonia araii NBRC 100433</name>
    <dbReference type="NCBI Taxonomy" id="1073574"/>
    <lineage>
        <taxon>Bacteria</taxon>
        <taxon>Bacillati</taxon>
        <taxon>Actinomycetota</taxon>
        <taxon>Actinomycetes</taxon>
        <taxon>Mycobacteriales</taxon>
        <taxon>Gordoniaceae</taxon>
        <taxon>Gordonia</taxon>
    </lineage>
</organism>
<name>G7H5Q8_9ACTN</name>
<dbReference type="OrthoDB" id="121143at2"/>
<dbReference type="AlphaFoldDB" id="G7H5Q8"/>
<evidence type="ECO:0000313" key="2">
    <source>
        <dbReference type="Proteomes" id="UP000035088"/>
    </source>
</evidence>
<gene>
    <name evidence="1" type="ORF">GOARA_064_01850</name>
</gene>
<keyword evidence="2" id="KW-1185">Reference proteome</keyword>
<comment type="caution">
    <text evidence="1">The sequence shown here is derived from an EMBL/GenBank/DDBJ whole genome shotgun (WGS) entry which is preliminary data.</text>
</comment>
<dbReference type="STRING" id="1073574.GOARA_064_01850"/>